<dbReference type="AlphaFoldDB" id="A0A269ZID8"/>
<comment type="subcellular location">
    <subcellularLocation>
        <location evidence="1">Cell membrane</location>
        <topology evidence="1">Multi-pass membrane protein</topology>
    </subcellularLocation>
</comment>
<comment type="caution">
    <text evidence="8">The sequence shown here is derived from an EMBL/GenBank/DDBJ whole genome shotgun (WGS) entry which is preliminary data.</text>
</comment>
<dbReference type="PANTHER" id="PTHR42770:SF16">
    <property type="entry name" value="AMINO ACID PERMEASE"/>
    <property type="match status" value="1"/>
</dbReference>
<evidence type="ECO:0000256" key="5">
    <source>
        <dbReference type="ARBA" id="ARBA00023136"/>
    </source>
</evidence>
<dbReference type="GO" id="GO:0005886">
    <property type="term" value="C:plasma membrane"/>
    <property type="evidence" value="ECO:0007669"/>
    <property type="project" value="UniProtKB-SubCell"/>
</dbReference>
<reference evidence="8 9" key="1">
    <citation type="submission" date="2017-04" db="EMBL/GenBank/DDBJ databases">
        <title>Kefir bacterial isolates.</title>
        <authorList>
            <person name="Kim Y."/>
            <person name="Blasche S."/>
            <person name="Patil K.R."/>
        </authorList>
    </citation>
    <scope>NUCLEOTIDE SEQUENCE [LARGE SCALE GENOMIC DNA]</scope>
    <source>
        <strain evidence="8 9">OG2</strain>
    </source>
</reference>
<feature type="transmembrane region" description="Helical" evidence="7">
    <location>
        <begin position="159"/>
        <end position="182"/>
    </location>
</feature>
<evidence type="ECO:0000256" key="4">
    <source>
        <dbReference type="ARBA" id="ARBA00022989"/>
    </source>
</evidence>
<feature type="region of interest" description="Disordered" evidence="6">
    <location>
        <begin position="471"/>
        <end position="501"/>
    </location>
</feature>
<protein>
    <submittedName>
        <fullName evidence="8">Amino acid permease</fullName>
    </submittedName>
</protein>
<dbReference type="Proteomes" id="UP000216867">
    <property type="component" value="Unassembled WGS sequence"/>
</dbReference>
<feature type="transmembrane region" description="Helical" evidence="7">
    <location>
        <begin position="134"/>
        <end position="152"/>
    </location>
</feature>
<feature type="transmembrane region" description="Helical" evidence="7">
    <location>
        <begin position="407"/>
        <end position="432"/>
    </location>
</feature>
<dbReference type="InterPro" id="IPR002293">
    <property type="entry name" value="AA/rel_permease1"/>
</dbReference>
<evidence type="ECO:0000256" key="7">
    <source>
        <dbReference type="SAM" id="Phobius"/>
    </source>
</evidence>
<feature type="compositionally biased region" description="Basic and acidic residues" evidence="6">
    <location>
        <begin position="478"/>
        <end position="501"/>
    </location>
</feature>
<dbReference type="EMBL" id="NCWY01000001">
    <property type="protein sequence ID" value="PAK97240.1"/>
    <property type="molecule type" value="Genomic_DNA"/>
</dbReference>
<keyword evidence="5 7" id="KW-0472">Membrane</keyword>
<dbReference type="PIRSF" id="PIRSF006060">
    <property type="entry name" value="AA_transporter"/>
    <property type="match status" value="1"/>
</dbReference>
<evidence type="ECO:0000256" key="6">
    <source>
        <dbReference type="SAM" id="MobiDB-lite"/>
    </source>
</evidence>
<sequence length="501" mass="52040">MAPSAPTETTSPSSRRGIGTPGLVFFVLAAAAPLTILAGFVPLGMLAGGDAIVLGFLYPGLVYLLFAVGYTTIARHVPGGGAFLTYIAAGLGARTGSVAGMIAYVGYLGGQIGFTASASVFASFTIETLTGIRLHWLPIAVVITVLVLTLGLRRVGVGAATVAVLLVAECAILAVFAVAVLIQGGYEGLILAAFAPEKWVSAALPGVFVLTFTAFVGFEQTTVYRTETRAPNRTIPRATYLAVAILLVGYTFGAWVILQAAGQSRVTALLEGDPSELVFTLNDEFVGPAATAVMLILVVTSFIAGVIALQNTSARYLVNLARGGLLPGGLSRLATSGSPLTANFVQAGLVLIALVIFAAVGADPYTQIVTWTNTPTIIAVLVLQILTSISVVSYFRRNRRRETRWTTAIAPALSAVLVTVALVLLIAQMGALTGLGPAGNACVIAPLVLAGAYGLLRARRVHPERATLATLGAETIDPADRPDPRPENPTPDHHRSTEREG</sequence>
<keyword evidence="3 7" id="KW-0812">Transmembrane</keyword>
<feature type="transmembrane region" description="Helical" evidence="7">
    <location>
        <begin position="51"/>
        <end position="71"/>
    </location>
</feature>
<evidence type="ECO:0000313" key="9">
    <source>
        <dbReference type="Proteomes" id="UP000216867"/>
    </source>
</evidence>
<accession>A0A269ZID8</accession>
<dbReference type="GO" id="GO:0022857">
    <property type="term" value="F:transmembrane transporter activity"/>
    <property type="evidence" value="ECO:0007669"/>
    <property type="project" value="InterPro"/>
</dbReference>
<feature type="transmembrane region" description="Helical" evidence="7">
    <location>
        <begin position="285"/>
        <end position="309"/>
    </location>
</feature>
<evidence type="ECO:0000256" key="3">
    <source>
        <dbReference type="ARBA" id="ARBA00022692"/>
    </source>
</evidence>
<dbReference type="Pfam" id="PF13520">
    <property type="entry name" value="AA_permease_2"/>
    <property type="match status" value="1"/>
</dbReference>
<feature type="transmembrane region" description="Helical" evidence="7">
    <location>
        <begin position="374"/>
        <end position="395"/>
    </location>
</feature>
<feature type="transmembrane region" description="Helical" evidence="7">
    <location>
        <begin position="23"/>
        <end position="45"/>
    </location>
</feature>
<organism evidence="8 9">
    <name type="scientific">Brevibacterium casei</name>
    <dbReference type="NCBI Taxonomy" id="33889"/>
    <lineage>
        <taxon>Bacteria</taxon>
        <taxon>Bacillati</taxon>
        <taxon>Actinomycetota</taxon>
        <taxon>Actinomycetes</taxon>
        <taxon>Micrococcales</taxon>
        <taxon>Brevibacteriaceae</taxon>
        <taxon>Brevibacterium</taxon>
    </lineage>
</organism>
<proteinExistence type="predicted"/>
<dbReference type="Gene3D" id="1.20.1740.10">
    <property type="entry name" value="Amino acid/polyamine transporter I"/>
    <property type="match status" value="1"/>
</dbReference>
<dbReference type="RefSeq" id="WP_095375178.1">
    <property type="nucleotide sequence ID" value="NZ_JABAHH010000011.1"/>
</dbReference>
<evidence type="ECO:0000313" key="8">
    <source>
        <dbReference type="EMBL" id="PAK97240.1"/>
    </source>
</evidence>
<feature type="transmembrane region" description="Helical" evidence="7">
    <location>
        <begin position="340"/>
        <end position="362"/>
    </location>
</feature>
<dbReference type="InterPro" id="IPR050367">
    <property type="entry name" value="APC_superfamily"/>
</dbReference>
<feature type="transmembrane region" description="Helical" evidence="7">
    <location>
        <begin position="83"/>
        <end position="107"/>
    </location>
</feature>
<keyword evidence="2" id="KW-1003">Cell membrane</keyword>
<evidence type="ECO:0000256" key="1">
    <source>
        <dbReference type="ARBA" id="ARBA00004651"/>
    </source>
</evidence>
<keyword evidence="4 7" id="KW-1133">Transmembrane helix</keyword>
<dbReference type="PANTHER" id="PTHR42770">
    <property type="entry name" value="AMINO ACID TRANSPORTER-RELATED"/>
    <property type="match status" value="1"/>
</dbReference>
<feature type="transmembrane region" description="Helical" evidence="7">
    <location>
        <begin position="438"/>
        <end position="456"/>
    </location>
</feature>
<feature type="transmembrane region" description="Helical" evidence="7">
    <location>
        <begin position="238"/>
        <end position="258"/>
    </location>
</feature>
<evidence type="ECO:0000256" key="2">
    <source>
        <dbReference type="ARBA" id="ARBA00022475"/>
    </source>
</evidence>
<feature type="transmembrane region" description="Helical" evidence="7">
    <location>
        <begin position="202"/>
        <end position="218"/>
    </location>
</feature>
<name>A0A269ZID8_9MICO</name>
<gene>
    <name evidence="8" type="ORF">B8X04_01275</name>
</gene>